<evidence type="ECO:0000256" key="2">
    <source>
        <dbReference type="ARBA" id="ARBA00022553"/>
    </source>
</evidence>
<keyword evidence="10" id="KW-1185">Reference proteome</keyword>
<dbReference type="PROSITE" id="PS51100">
    <property type="entry name" value="PTS_EIIB_TYPE_3"/>
    <property type="match status" value="1"/>
</dbReference>
<dbReference type="Proteomes" id="UP000194933">
    <property type="component" value="Unassembled WGS sequence"/>
</dbReference>
<comment type="caution">
    <text evidence="7">Lacks conserved residue(s) required for the propagation of feature annotation.</text>
</comment>
<evidence type="ECO:0000256" key="3">
    <source>
        <dbReference type="ARBA" id="ARBA00022597"/>
    </source>
</evidence>
<keyword evidence="4" id="KW-0808">Transferase</keyword>
<evidence type="ECO:0000256" key="7">
    <source>
        <dbReference type="PROSITE-ProRule" id="PRU00423"/>
    </source>
</evidence>
<dbReference type="InterPro" id="IPR036095">
    <property type="entry name" value="PTS_EIIB-like_sf"/>
</dbReference>
<keyword evidence="5" id="KW-0598">Phosphotransferase system</keyword>
<sequence length="125" mass="14470">MDKTTYRTANEGSKKVYINKKIMIFDIIFSFITNEPILQTQFLHRKLELLMKEKGMNIDIETYSSNKIDQYGGQADLILLTPVFGHAKEEFEKKFPETPVIAISKQDYGLLNMESLYNGIIDLLK</sequence>
<keyword evidence="2" id="KW-0597">Phosphoprotein</keyword>
<organism evidence="9 10">
    <name type="scientific">Candidatus Enterococcus wittei</name>
    <dbReference type="NCBI Taxonomy" id="1987383"/>
    <lineage>
        <taxon>Bacteria</taxon>
        <taxon>Bacillati</taxon>
        <taxon>Bacillota</taxon>
        <taxon>Bacilli</taxon>
        <taxon>Lactobacillales</taxon>
        <taxon>Enterococcaceae</taxon>
        <taxon>Enterococcus</taxon>
    </lineage>
</organism>
<gene>
    <name evidence="9" type="ORF">A5844_001898</name>
</gene>
<dbReference type="CDD" id="cd00133">
    <property type="entry name" value="PTS_IIB"/>
    <property type="match status" value="1"/>
</dbReference>
<dbReference type="AlphaFoldDB" id="A0A242JYA5"/>
<keyword evidence="1" id="KW-0813">Transport</keyword>
<evidence type="ECO:0000256" key="1">
    <source>
        <dbReference type="ARBA" id="ARBA00022448"/>
    </source>
</evidence>
<feature type="domain" description="PTS EIIB type-3" evidence="8">
    <location>
        <begin position="27"/>
        <end position="125"/>
    </location>
</feature>
<evidence type="ECO:0000259" key="8">
    <source>
        <dbReference type="PROSITE" id="PS51100"/>
    </source>
</evidence>
<dbReference type="Pfam" id="PF02302">
    <property type="entry name" value="PTS_IIB"/>
    <property type="match status" value="1"/>
</dbReference>
<keyword evidence="6" id="KW-0418">Kinase</keyword>
<comment type="caution">
    <text evidence="9">The sequence shown here is derived from an EMBL/GenBank/DDBJ whole genome shotgun (WGS) entry which is preliminary data.</text>
</comment>
<dbReference type="SUPFAM" id="SSF52794">
    <property type="entry name" value="PTS system IIB component-like"/>
    <property type="match status" value="1"/>
</dbReference>
<dbReference type="GO" id="GO:0016301">
    <property type="term" value="F:kinase activity"/>
    <property type="evidence" value="ECO:0007669"/>
    <property type="project" value="UniProtKB-KW"/>
</dbReference>
<evidence type="ECO:0000313" key="10">
    <source>
        <dbReference type="Proteomes" id="UP000194933"/>
    </source>
</evidence>
<dbReference type="Gene3D" id="3.40.50.2300">
    <property type="match status" value="1"/>
</dbReference>
<evidence type="ECO:0000256" key="6">
    <source>
        <dbReference type="ARBA" id="ARBA00022777"/>
    </source>
</evidence>
<evidence type="ECO:0000256" key="5">
    <source>
        <dbReference type="ARBA" id="ARBA00022683"/>
    </source>
</evidence>
<dbReference type="InterPro" id="IPR013012">
    <property type="entry name" value="PTS_EIIB_3"/>
</dbReference>
<dbReference type="STRING" id="1987383.A5844_001898"/>
<evidence type="ECO:0000256" key="4">
    <source>
        <dbReference type="ARBA" id="ARBA00022679"/>
    </source>
</evidence>
<dbReference type="RefSeq" id="WP_256924548.1">
    <property type="nucleotide sequence ID" value="NZ_NGMO01000003.1"/>
</dbReference>
<dbReference type="InterPro" id="IPR003501">
    <property type="entry name" value="PTS_EIIB_2/3"/>
</dbReference>
<keyword evidence="3" id="KW-0762">Sugar transport</keyword>
<dbReference type="GO" id="GO:0008982">
    <property type="term" value="F:protein-N(PI)-phosphohistidine-sugar phosphotransferase activity"/>
    <property type="evidence" value="ECO:0007669"/>
    <property type="project" value="InterPro"/>
</dbReference>
<accession>A0A242JYA5</accession>
<proteinExistence type="predicted"/>
<reference evidence="9 10" key="1">
    <citation type="submission" date="2017-05" db="EMBL/GenBank/DDBJ databases">
        <title>The Genome Sequence of Enterococcus sp. 10A9_DIV0425.</title>
        <authorList>
            <consortium name="The Broad Institute Genomics Platform"/>
            <consortium name="The Broad Institute Genomic Center for Infectious Diseases"/>
            <person name="Earl A."/>
            <person name="Manson A."/>
            <person name="Schwartman J."/>
            <person name="Gilmore M."/>
            <person name="Abouelleil A."/>
            <person name="Cao P."/>
            <person name="Chapman S."/>
            <person name="Cusick C."/>
            <person name="Shea T."/>
            <person name="Young S."/>
            <person name="Neafsey D."/>
            <person name="Nusbaum C."/>
            <person name="Birren B."/>
        </authorList>
    </citation>
    <scope>NUCLEOTIDE SEQUENCE [LARGE SCALE GENOMIC DNA]</scope>
    <source>
        <strain evidence="9 10">10A9_DIV0425</strain>
    </source>
</reference>
<name>A0A242JYA5_9ENTE</name>
<dbReference type="GO" id="GO:0009401">
    <property type="term" value="P:phosphoenolpyruvate-dependent sugar phosphotransferase system"/>
    <property type="evidence" value="ECO:0007669"/>
    <property type="project" value="UniProtKB-KW"/>
</dbReference>
<evidence type="ECO:0000313" key="9">
    <source>
        <dbReference type="EMBL" id="OTP10200.1"/>
    </source>
</evidence>
<protein>
    <recommendedName>
        <fullName evidence="8">PTS EIIB type-3 domain-containing protein</fullName>
    </recommendedName>
</protein>
<dbReference type="EMBL" id="NGMO01000003">
    <property type="protein sequence ID" value="OTP10200.1"/>
    <property type="molecule type" value="Genomic_DNA"/>
</dbReference>